<feature type="region of interest" description="Disordered" evidence="1">
    <location>
        <begin position="753"/>
        <end position="838"/>
    </location>
</feature>
<dbReference type="InterPro" id="IPR023247">
    <property type="entry name" value="IC97/Dnai7-like"/>
</dbReference>
<dbReference type="OMA" id="VWINTAK"/>
<comment type="caution">
    <text evidence="2">The sequence shown here is derived from an EMBL/GenBank/DDBJ whole genome shotgun (WGS) entry which is preliminary data.</text>
</comment>
<reference evidence="2 3" key="1">
    <citation type="journal article" date="2010" name="BMC Genomics">
        <title>Genome analysis and comparative genomics of a Giardia intestinalis assemblage E isolate.</title>
        <authorList>
            <person name="Jerlstrom-Hultqvist J."/>
            <person name="Franzen O."/>
            <person name="Ankarklev J."/>
            <person name="Xu F."/>
            <person name="Nohynkova E."/>
            <person name="Andersson J.O."/>
            <person name="Svard S.G."/>
            <person name="Andersson B."/>
        </authorList>
    </citation>
    <scope>NUCLEOTIDE SEQUENCE [LARGE SCALE GENOMIC DNA]</scope>
    <source>
        <strain evidence="2 3">P15</strain>
    </source>
</reference>
<gene>
    <name evidence="2" type="ORF">GLP15_1533</name>
</gene>
<sequence length="2421" mass="269236">MPPKDPAEEQELKAYNKALEEKQRQEMIIYREEFKRYQVIRDMLLEYWNHVCLFIQKADNLEKERIATESHEMLSLLQTCGLQASDDMLEIEQERNWHIYLGKNSTERNVLAQTEVLIAEVELLLKHIHPDSTTHSLRQNLSDISSVRRFIEDKATLFDIYVAIACEVSNVLAALEKTVRHSPDFGMSQLRKEGTVHDLNEQQSTHPLGDGDHKSDPDGLGSHLAHHDSPSLIPTSLLSQEEQVATEGDIPLILADVPGNRGTNQTAQQELYDPTFYDPQNPLVARPIFQPKQSLPDIVDATLKKTYIRPITVGRRAQSDSSRAQSAKKIQQALEKSPGGDKTRAASPSDDAGKQGKGKKKGKIQEVAVEQEFPDEQVKSFIMHSDNRIYNFDSISCGIMPSNPTPASVPPNLTEKEKRGFSRMKSGTVAMTDGSAARIRSSSSGSTSPLLGGQIFQGGVQFDTQPDKGTDIKTTIKYDQYMTYITTPTLLLRTTQNQQYIPRNQLEKLAHIATLQAQRVQLRSILFTLHDMCSKYLLDHSDDYLPPTAEPIKLSAPADLFSLEEYDDIGESESSDTRTDKASEDLDSNISDRDNILDPDIKEAAPKPSKAKGGISLSALEAHNAAIAAKLQEQENAPSDSPLQMHPGSKASTRTKDHMALNFDGVIKKITNTDIIHRNRANVHGPYVPLILSQISKRDIKHDETFISAIPLSVLDPSNTRYIGCRSTTLDAEPTRASDNASPCDVKLGPTIAGGFKSSSRPTSGTSQKNIASSLTTPKEQAGETSTPNSRVASRESIATRDRLSKSRDSGFRTAQLSSTERGDKESQSAARKNITPSLQAIPYGSTGHTLEPLSSSTLTVELVNKYLYYFGKKLNFVEKKPLNHALHVWINTAKNPRFRNVRFTPALKLVLPNSLCLSNVAVRLCVTPIDLVGYKTEGLSYMSLQKYVDNRNLRMYEFSKTAKLNKNRPTMSSLAHVAYPDIVSFCIDTYISKIIVPQQSQLNYIETETAPSDMWMADTLSMLTELGFDLNKALAVYNLAIPPELLEKAITHINIRTLIGHKQKLHALYKIIHTNLLETLKDMCLTNIAYLFKINCINLIVRNICMLELLISEDERNNCLMRHLIVKIVEEEILISEAAKKRGKKGKKERGKADERPSLIEMITRDDILHWEKSNSLLPAVFVAETERSRPNTASKKGPKLDKTVFPTTDETVKDMLAKITSPDDMSSSEADLTDSECAEIALKRSRALSRSAHQSTTRQHILEEDELSEEELKKKERIARQMSSDRIQNDYDAVFEDPPDVPLIPELLPVGEMYFLNIIRIPPQLTEANNWLVLPLTHTSVEEAHQAKLTDGLDHDFLTDVAQNLNYKAVPEYDTQFVATHAERYQPISLERRLAVNTVGRDYADTHFRFDDSIGEVDDDVSSPIRDGQKKPRSKKRQANTRDLIFTLTYVEHLPYPITAQIIPIYPGCTILRCSEIAKERAALLAFDSVTLWSWIPNIFNYTQSTLTKELLDENGELEETLNVDDEHPDPSVPGDDHPGDRQPQDPKPEEGDQAQSDPMPANTLPGALPGGPEPQKEQIEPITIEFVLPPELYVARILTAEEAVYSLQKAMLSHDQTSLLGVYFVGIWNIAINSWDVDGIQSVVYKPEKRTVIVKLLKTGPLSIVALKYSSLPYRAWSLTPCLDRGDNLNIDECADLLGNYIYDPATGMLESGASLTKTGLSNSYCDDLLDTRKSNARGPMASITSQNGQNSKNTQLTSVSNVASRGRVTYYHQGATGNKIPVPKLTERSIRLYKQSGVLVHSVLMKLALPSGILLYLRILPEGYEIVGFAEIPGFSGFVDNLRADDYLPQQQLCSVLNISHLTTTQTISQSLGNISRTKGAAARARQAAELAAAKSTFEAHAHIRCPRTFRNVIYPSTTELFSALTRSGIFLSHTSDHDILQANLRPKNRNIDVEMARQLAVLSCVNLSASTMPLVQVIGASPWNRRLPNEPILPPPQNQFQITEEKFVESLKRSRGWLSELELREYEKAEKKRERAEKKRLEQEAKKPGSTVPPPKKVEQKIEKGMPEPLGPGTYGFTKLTVDIRANAVADLKAYMSEYLKSIFPMQAVSYDRSACFVVGCSVSAVDMTLPPSSSTSSLNDRQISSAGSVLSLITPKSAASARGKPAPPVLVDDGQGGMIDVSSVFAVRPVSTAYMTSDERAELLSQTSDIRDQALTSLISKGMTLNEFSRTIYGLIKEPAPKPYPPEYTKAVEDIEKYNAKHKKGKKGKRSKKVIEEDDQAEEQNYFLEPRVTQTKPYDTVTCDFYSALQSNGLSLRTFCITEGMLGAGNFTTRACAVPFSPDTEGRKGEQFCPASCFGCESHSTALHVILSKLRNLDTTDPFAISASLRGCCYDPVLVIMVFRLVQALRLASLG</sequence>
<dbReference type="OrthoDB" id="10254054at2759"/>
<dbReference type="GO" id="GO:0005930">
    <property type="term" value="C:axoneme"/>
    <property type="evidence" value="ECO:0007669"/>
    <property type="project" value="TreeGrafter"/>
</dbReference>
<feature type="compositionally biased region" description="Polar residues" evidence="1">
    <location>
        <begin position="757"/>
        <end position="792"/>
    </location>
</feature>
<feature type="compositionally biased region" description="Basic and acidic residues" evidence="1">
    <location>
        <begin position="2033"/>
        <end position="2052"/>
    </location>
</feature>
<feature type="region of interest" description="Disordered" evidence="1">
    <location>
        <begin position="1421"/>
        <end position="1440"/>
    </location>
</feature>
<name>E1EYK9_GIAIA</name>
<dbReference type="PANTHER" id="PTHR20929">
    <property type="entry name" value="LUNG ADENOMA SUSCEPTIBILITY 1-RELATED"/>
    <property type="match status" value="1"/>
</dbReference>
<dbReference type="PANTHER" id="PTHR20929:SF11">
    <property type="entry name" value="DYNEIN AXONEMAL INTERMEDIATE CHAIN 7"/>
    <property type="match status" value="1"/>
</dbReference>
<feature type="region of interest" description="Disordered" evidence="1">
    <location>
        <begin position="1522"/>
        <end position="1579"/>
    </location>
</feature>
<feature type="region of interest" description="Disordered" evidence="1">
    <location>
        <begin position="634"/>
        <end position="654"/>
    </location>
</feature>
<dbReference type="GO" id="GO:0048487">
    <property type="term" value="F:beta-tubulin binding"/>
    <property type="evidence" value="ECO:0007669"/>
    <property type="project" value="TreeGrafter"/>
</dbReference>
<accession>E1EYK9</accession>
<feature type="region of interest" description="Disordered" evidence="1">
    <location>
        <begin position="569"/>
        <end position="613"/>
    </location>
</feature>
<feature type="compositionally biased region" description="Basic and acidic residues" evidence="1">
    <location>
        <begin position="575"/>
        <end position="605"/>
    </location>
</feature>
<feature type="compositionally biased region" description="Polar residues" evidence="1">
    <location>
        <begin position="828"/>
        <end position="838"/>
    </location>
</feature>
<feature type="region of interest" description="Disordered" evidence="1">
    <location>
        <begin position="2033"/>
        <end position="2064"/>
    </location>
</feature>
<dbReference type="EMBL" id="ACVC01000074">
    <property type="protein sequence ID" value="EFO64646.1"/>
    <property type="molecule type" value="Genomic_DNA"/>
</dbReference>
<feature type="region of interest" description="Disordered" evidence="1">
    <location>
        <begin position="314"/>
        <end position="370"/>
    </location>
</feature>
<feature type="compositionally biased region" description="Basic and acidic residues" evidence="1">
    <location>
        <begin position="1527"/>
        <end position="1553"/>
    </location>
</feature>
<feature type="compositionally biased region" description="Low complexity" evidence="1">
    <location>
        <begin position="315"/>
        <end position="327"/>
    </location>
</feature>
<proteinExistence type="predicted"/>
<dbReference type="VEuPathDB" id="GiardiaDB:GLP15_1533"/>
<organism evidence="2 3">
    <name type="scientific">Giardia intestinalis (strain P15)</name>
    <name type="common">Giardia lamblia</name>
    <dbReference type="NCBI Taxonomy" id="658858"/>
    <lineage>
        <taxon>Eukaryota</taxon>
        <taxon>Metamonada</taxon>
        <taxon>Diplomonadida</taxon>
        <taxon>Hexamitidae</taxon>
        <taxon>Giardiinae</taxon>
        <taxon>Giardia</taxon>
    </lineage>
</organism>
<dbReference type="Proteomes" id="UP000008974">
    <property type="component" value="Unassembled WGS sequence"/>
</dbReference>
<dbReference type="GO" id="GO:0008017">
    <property type="term" value="F:microtubule binding"/>
    <property type="evidence" value="ECO:0007669"/>
    <property type="project" value="TreeGrafter"/>
</dbReference>
<evidence type="ECO:0000313" key="2">
    <source>
        <dbReference type="EMBL" id="EFO64646.1"/>
    </source>
</evidence>
<evidence type="ECO:0000256" key="1">
    <source>
        <dbReference type="SAM" id="MobiDB-lite"/>
    </source>
</evidence>
<protein>
    <submittedName>
        <fullName evidence="2">Uncharacterized protein</fullName>
    </submittedName>
</protein>
<feature type="region of interest" description="Disordered" evidence="1">
    <location>
        <begin position="201"/>
        <end position="232"/>
    </location>
</feature>
<feature type="compositionally biased region" description="Basic and acidic residues" evidence="1">
    <location>
        <begin position="798"/>
        <end position="811"/>
    </location>
</feature>
<evidence type="ECO:0000313" key="3">
    <source>
        <dbReference type="Proteomes" id="UP000008974"/>
    </source>
</evidence>